<keyword evidence="1" id="KW-1015">Disulfide bond</keyword>
<gene>
    <name evidence="3" type="ORF">DPMN_025769</name>
</gene>
<reference evidence="3" key="1">
    <citation type="journal article" date="2019" name="bioRxiv">
        <title>The Genome of the Zebra Mussel, Dreissena polymorpha: A Resource for Invasive Species Research.</title>
        <authorList>
            <person name="McCartney M.A."/>
            <person name="Auch B."/>
            <person name="Kono T."/>
            <person name="Mallez S."/>
            <person name="Zhang Y."/>
            <person name="Obille A."/>
            <person name="Becker A."/>
            <person name="Abrahante J.E."/>
            <person name="Garbe J."/>
            <person name="Badalamenti J.P."/>
            <person name="Herman A."/>
            <person name="Mangelson H."/>
            <person name="Liachko I."/>
            <person name="Sullivan S."/>
            <person name="Sone E.D."/>
            <person name="Koren S."/>
            <person name="Silverstein K.A.T."/>
            <person name="Beckman K.B."/>
            <person name="Gohl D.M."/>
        </authorList>
    </citation>
    <scope>NUCLEOTIDE SEQUENCE</scope>
    <source>
        <strain evidence="3">Duluth1</strain>
        <tissue evidence="3">Whole animal</tissue>
    </source>
</reference>
<evidence type="ECO:0000313" key="4">
    <source>
        <dbReference type="Proteomes" id="UP000828390"/>
    </source>
</evidence>
<dbReference type="InterPro" id="IPR043504">
    <property type="entry name" value="Peptidase_S1_PA_chymotrypsin"/>
</dbReference>
<sequence length="74" mass="8614">MNDDDDELSEVDLDSSLYRKRGRVYGGQDATYGMFPWQARIRRRLSTLTSYHMHHCGATIVGEYWVLSAAHCFR</sequence>
<name>A0A9D4LRB7_DREPO</name>
<dbReference type="GO" id="GO:0004252">
    <property type="term" value="F:serine-type endopeptidase activity"/>
    <property type="evidence" value="ECO:0007669"/>
    <property type="project" value="InterPro"/>
</dbReference>
<dbReference type="InterPro" id="IPR009003">
    <property type="entry name" value="Peptidase_S1_PA"/>
</dbReference>
<accession>A0A9D4LRB7</accession>
<dbReference type="Gene3D" id="2.40.10.10">
    <property type="entry name" value="Trypsin-like serine proteases"/>
    <property type="match status" value="1"/>
</dbReference>
<reference evidence="3" key="2">
    <citation type="submission" date="2020-11" db="EMBL/GenBank/DDBJ databases">
        <authorList>
            <person name="McCartney M.A."/>
            <person name="Auch B."/>
            <person name="Kono T."/>
            <person name="Mallez S."/>
            <person name="Becker A."/>
            <person name="Gohl D.M."/>
            <person name="Silverstein K.A.T."/>
            <person name="Koren S."/>
            <person name="Bechman K.B."/>
            <person name="Herman A."/>
            <person name="Abrahante J.E."/>
            <person name="Garbe J."/>
        </authorList>
    </citation>
    <scope>NUCLEOTIDE SEQUENCE</scope>
    <source>
        <strain evidence="3">Duluth1</strain>
        <tissue evidence="3">Whole animal</tissue>
    </source>
</reference>
<dbReference type="PANTHER" id="PTHR24252:SF7">
    <property type="entry name" value="HYALIN"/>
    <property type="match status" value="1"/>
</dbReference>
<evidence type="ECO:0000256" key="1">
    <source>
        <dbReference type="ARBA" id="ARBA00023157"/>
    </source>
</evidence>
<comment type="caution">
    <text evidence="3">The sequence shown here is derived from an EMBL/GenBank/DDBJ whole genome shotgun (WGS) entry which is preliminary data.</text>
</comment>
<dbReference type="InterPro" id="IPR018114">
    <property type="entry name" value="TRYPSIN_HIS"/>
</dbReference>
<dbReference type="GO" id="GO:0006508">
    <property type="term" value="P:proteolysis"/>
    <property type="evidence" value="ECO:0007669"/>
    <property type="project" value="InterPro"/>
</dbReference>
<proteinExistence type="predicted"/>
<evidence type="ECO:0000259" key="2">
    <source>
        <dbReference type="Pfam" id="PF00089"/>
    </source>
</evidence>
<evidence type="ECO:0000313" key="3">
    <source>
        <dbReference type="EMBL" id="KAH3862795.1"/>
    </source>
</evidence>
<dbReference type="EMBL" id="JAIWYP010000002">
    <property type="protein sequence ID" value="KAH3862795.1"/>
    <property type="molecule type" value="Genomic_DNA"/>
</dbReference>
<feature type="domain" description="Peptidase S1" evidence="2">
    <location>
        <begin position="25"/>
        <end position="74"/>
    </location>
</feature>
<dbReference type="Proteomes" id="UP000828390">
    <property type="component" value="Unassembled WGS sequence"/>
</dbReference>
<dbReference type="InterPro" id="IPR001254">
    <property type="entry name" value="Trypsin_dom"/>
</dbReference>
<dbReference type="PANTHER" id="PTHR24252">
    <property type="entry name" value="ACROSIN-RELATED"/>
    <property type="match status" value="1"/>
</dbReference>
<keyword evidence="4" id="KW-1185">Reference proteome</keyword>
<protein>
    <recommendedName>
        <fullName evidence="2">Peptidase S1 domain-containing protein</fullName>
    </recommendedName>
</protein>
<dbReference type="Pfam" id="PF00089">
    <property type="entry name" value="Trypsin"/>
    <property type="match status" value="1"/>
</dbReference>
<dbReference type="PROSITE" id="PS00134">
    <property type="entry name" value="TRYPSIN_HIS"/>
    <property type="match status" value="1"/>
</dbReference>
<dbReference type="SUPFAM" id="SSF50494">
    <property type="entry name" value="Trypsin-like serine proteases"/>
    <property type="match status" value="1"/>
</dbReference>
<dbReference type="AlphaFoldDB" id="A0A9D4LRB7"/>
<organism evidence="3 4">
    <name type="scientific">Dreissena polymorpha</name>
    <name type="common">Zebra mussel</name>
    <name type="synonym">Mytilus polymorpha</name>
    <dbReference type="NCBI Taxonomy" id="45954"/>
    <lineage>
        <taxon>Eukaryota</taxon>
        <taxon>Metazoa</taxon>
        <taxon>Spiralia</taxon>
        <taxon>Lophotrochozoa</taxon>
        <taxon>Mollusca</taxon>
        <taxon>Bivalvia</taxon>
        <taxon>Autobranchia</taxon>
        <taxon>Heteroconchia</taxon>
        <taxon>Euheterodonta</taxon>
        <taxon>Imparidentia</taxon>
        <taxon>Neoheterodontei</taxon>
        <taxon>Myida</taxon>
        <taxon>Dreissenoidea</taxon>
        <taxon>Dreissenidae</taxon>
        <taxon>Dreissena</taxon>
    </lineage>
</organism>